<dbReference type="Proteomes" id="UP000239663">
    <property type="component" value="Unassembled WGS sequence"/>
</dbReference>
<organism evidence="8 9">
    <name type="scientific">Pradoshia eiseniae</name>
    <dbReference type="NCBI Taxonomy" id="2064768"/>
    <lineage>
        <taxon>Bacteria</taxon>
        <taxon>Bacillati</taxon>
        <taxon>Bacillota</taxon>
        <taxon>Bacilli</taxon>
        <taxon>Bacillales</taxon>
        <taxon>Bacillaceae</taxon>
        <taxon>Pradoshia</taxon>
    </lineage>
</organism>
<evidence type="ECO:0000259" key="7">
    <source>
        <dbReference type="Pfam" id="PF00460"/>
    </source>
</evidence>
<dbReference type="PIRSF" id="PIRSF002889">
    <property type="entry name" value="Rod_FlgB"/>
    <property type="match status" value="1"/>
</dbReference>
<feature type="domain" description="Flagellar basal body rod protein N-terminal" evidence="7">
    <location>
        <begin position="20"/>
        <end position="38"/>
    </location>
</feature>
<accession>A0A2S7N1A7</accession>
<evidence type="ECO:0000256" key="6">
    <source>
        <dbReference type="PIRNR" id="PIRNR002889"/>
    </source>
</evidence>
<proteinExistence type="inferred from homology"/>
<dbReference type="RefSeq" id="WP_104849016.1">
    <property type="nucleotide sequence ID" value="NZ_PKOZ01000003.1"/>
</dbReference>
<dbReference type="OrthoDB" id="9792068at2"/>
<evidence type="ECO:0000313" key="9">
    <source>
        <dbReference type="Proteomes" id="UP000239663"/>
    </source>
</evidence>
<dbReference type="Pfam" id="PF00460">
    <property type="entry name" value="Flg_bb_rod"/>
    <property type="match status" value="1"/>
</dbReference>
<evidence type="ECO:0000256" key="5">
    <source>
        <dbReference type="ARBA" id="ARBA00024934"/>
    </source>
</evidence>
<keyword evidence="8" id="KW-0966">Cell projection</keyword>
<protein>
    <recommendedName>
        <fullName evidence="3 6">Flagellar basal body rod protein FlgB</fullName>
    </recommendedName>
</protein>
<gene>
    <name evidence="8" type="ORF">CYL18_08275</name>
</gene>
<keyword evidence="9" id="KW-1185">Reference proteome</keyword>
<evidence type="ECO:0000256" key="1">
    <source>
        <dbReference type="ARBA" id="ARBA00004117"/>
    </source>
</evidence>
<keyword evidence="8" id="KW-0969">Cilium</keyword>
<dbReference type="NCBIfam" id="TIGR01396">
    <property type="entry name" value="FlgB"/>
    <property type="match status" value="1"/>
</dbReference>
<dbReference type="GO" id="GO:0071973">
    <property type="term" value="P:bacterial-type flagellum-dependent cell motility"/>
    <property type="evidence" value="ECO:0007669"/>
    <property type="project" value="InterPro"/>
</dbReference>
<comment type="subcellular location">
    <subcellularLocation>
        <location evidence="1 6">Bacterial flagellum basal body</location>
    </subcellularLocation>
</comment>
<comment type="similarity">
    <text evidence="2 6">Belongs to the flagella basal body rod proteins family.</text>
</comment>
<keyword evidence="8" id="KW-0282">Flagellum</keyword>
<comment type="caution">
    <text evidence="8">The sequence shown here is derived from an EMBL/GenBank/DDBJ whole genome shotgun (WGS) entry which is preliminary data.</text>
</comment>
<name>A0A2S7N1A7_9BACI</name>
<dbReference type="EMBL" id="PKOZ01000003">
    <property type="protein sequence ID" value="PQD95872.1"/>
    <property type="molecule type" value="Genomic_DNA"/>
</dbReference>
<evidence type="ECO:0000256" key="3">
    <source>
        <dbReference type="ARBA" id="ARBA00014376"/>
    </source>
</evidence>
<dbReference type="AlphaFoldDB" id="A0A2S7N1A7"/>
<comment type="function">
    <text evidence="5 6">Structural component of flagellum, the bacterial motility apparatus. Part of the rod structure of flagellar basal body.</text>
</comment>
<dbReference type="InterPro" id="IPR006300">
    <property type="entry name" value="FlgB"/>
</dbReference>
<reference evidence="8 9" key="1">
    <citation type="submission" date="2017-12" db="EMBL/GenBank/DDBJ databases">
        <title>Taxonomic description and draft genome of Pradoshia cofamensis Gen. nov., sp. nov., a thermotolerant bacillale isolated from anterior gut of earthworm Eisenia fetida.</title>
        <authorList>
            <person name="Saha T."/>
            <person name="Chakraborty R."/>
        </authorList>
    </citation>
    <scope>NUCLEOTIDE SEQUENCE [LARGE SCALE GENOMIC DNA]</scope>
    <source>
        <strain evidence="8 9">EAG3</strain>
    </source>
</reference>
<comment type="subunit">
    <text evidence="6">The basal body constitutes a major portion of the flagellar organelle and consists of a number of rings mounted on a central rod.</text>
</comment>
<sequence>MNLFSNTITVLQQGINYSSLKSEVISQNIANVDTPNYKAMNVSFRADLNEAMRTAAHKTNARHYDFQASQTSPLKIGRDTQNYNSSGNSVDMDNEMSKLASNQIYYNALIERLNGNFNTLRTVIKGGN</sequence>
<keyword evidence="4 6" id="KW-0975">Bacterial flagellum</keyword>
<evidence type="ECO:0000256" key="2">
    <source>
        <dbReference type="ARBA" id="ARBA00009677"/>
    </source>
</evidence>
<evidence type="ECO:0000256" key="4">
    <source>
        <dbReference type="ARBA" id="ARBA00023143"/>
    </source>
</evidence>
<evidence type="ECO:0000313" key="8">
    <source>
        <dbReference type="EMBL" id="PQD95872.1"/>
    </source>
</evidence>
<dbReference type="InterPro" id="IPR001444">
    <property type="entry name" value="Flag_bb_rod_N"/>
</dbReference>
<dbReference type="GO" id="GO:0030694">
    <property type="term" value="C:bacterial-type flagellum basal body, rod"/>
    <property type="evidence" value="ECO:0007669"/>
    <property type="project" value="InterPro"/>
</dbReference>